<evidence type="ECO:0000313" key="3">
    <source>
        <dbReference type="Proteomes" id="UP000054166"/>
    </source>
</evidence>
<dbReference type="OrthoDB" id="2684148at2759"/>
<feature type="compositionally biased region" description="Basic and acidic residues" evidence="1">
    <location>
        <begin position="1"/>
        <end position="21"/>
    </location>
</feature>
<feature type="region of interest" description="Disordered" evidence="1">
    <location>
        <begin position="1"/>
        <end position="23"/>
    </location>
</feature>
<dbReference type="EMBL" id="KN832972">
    <property type="protein sequence ID" value="KIM91123.1"/>
    <property type="molecule type" value="Genomic_DNA"/>
</dbReference>
<name>A0A0C3BX99_PILCF</name>
<evidence type="ECO:0000256" key="1">
    <source>
        <dbReference type="SAM" id="MobiDB-lite"/>
    </source>
</evidence>
<keyword evidence="3" id="KW-1185">Reference proteome</keyword>
<protein>
    <submittedName>
        <fullName evidence="2">Uncharacterized protein</fullName>
    </submittedName>
</protein>
<evidence type="ECO:0000313" key="2">
    <source>
        <dbReference type="EMBL" id="KIM91123.1"/>
    </source>
</evidence>
<sequence>MSDEPFLHGREVDDLQDDGRSPKSQRVQELASKVMSLADTGCLVLEHLPFKDLINYSQTGSSPCQLVKTALRLRFKSLVRPYVGVDVLTFRSLVLNVGAVIAGSSVTWMLSPWGWNPNNLNMIMPRGKVERITAYFTNLGYSQSSIDIDNVALLAVYHVFHLRRAKDLVIIVKSKNVHVIHPVTCTLNSAQMNIMTPDKIIIFYPEMTLENMCIIGRRCYPSNQHCRKIPDDFRIIDSHDFNRHCGRNCPTLY</sequence>
<gene>
    <name evidence="2" type="ORF">PILCRDRAFT_1326</name>
</gene>
<organism evidence="2 3">
    <name type="scientific">Piloderma croceum (strain F 1598)</name>
    <dbReference type="NCBI Taxonomy" id="765440"/>
    <lineage>
        <taxon>Eukaryota</taxon>
        <taxon>Fungi</taxon>
        <taxon>Dikarya</taxon>
        <taxon>Basidiomycota</taxon>
        <taxon>Agaricomycotina</taxon>
        <taxon>Agaricomycetes</taxon>
        <taxon>Agaricomycetidae</taxon>
        <taxon>Atheliales</taxon>
        <taxon>Atheliaceae</taxon>
        <taxon>Piloderma</taxon>
    </lineage>
</organism>
<dbReference type="HOGENOM" id="CLU_1098840_0_0_1"/>
<reference evidence="3" key="2">
    <citation type="submission" date="2015-01" db="EMBL/GenBank/DDBJ databases">
        <title>Evolutionary Origins and Diversification of the Mycorrhizal Mutualists.</title>
        <authorList>
            <consortium name="DOE Joint Genome Institute"/>
            <consortium name="Mycorrhizal Genomics Consortium"/>
            <person name="Kohler A."/>
            <person name="Kuo A."/>
            <person name="Nagy L.G."/>
            <person name="Floudas D."/>
            <person name="Copeland A."/>
            <person name="Barry K.W."/>
            <person name="Cichocki N."/>
            <person name="Veneault-Fourrey C."/>
            <person name="LaButti K."/>
            <person name="Lindquist E.A."/>
            <person name="Lipzen A."/>
            <person name="Lundell T."/>
            <person name="Morin E."/>
            <person name="Murat C."/>
            <person name="Riley R."/>
            <person name="Ohm R."/>
            <person name="Sun H."/>
            <person name="Tunlid A."/>
            <person name="Henrissat B."/>
            <person name="Grigoriev I.V."/>
            <person name="Hibbett D.S."/>
            <person name="Martin F."/>
        </authorList>
    </citation>
    <scope>NUCLEOTIDE SEQUENCE [LARGE SCALE GENOMIC DNA]</scope>
    <source>
        <strain evidence="3">F 1598</strain>
    </source>
</reference>
<proteinExistence type="predicted"/>
<dbReference type="AlphaFoldDB" id="A0A0C3BX99"/>
<dbReference type="InParanoid" id="A0A0C3BX99"/>
<dbReference type="Proteomes" id="UP000054166">
    <property type="component" value="Unassembled WGS sequence"/>
</dbReference>
<reference evidence="2 3" key="1">
    <citation type="submission" date="2014-04" db="EMBL/GenBank/DDBJ databases">
        <authorList>
            <consortium name="DOE Joint Genome Institute"/>
            <person name="Kuo A."/>
            <person name="Tarkka M."/>
            <person name="Buscot F."/>
            <person name="Kohler A."/>
            <person name="Nagy L.G."/>
            <person name="Floudas D."/>
            <person name="Copeland A."/>
            <person name="Barry K.W."/>
            <person name="Cichocki N."/>
            <person name="Veneault-Fourrey C."/>
            <person name="LaButti K."/>
            <person name="Lindquist E.A."/>
            <person name="Lipzen A."/>
            <person name="Lundell T."/>
            <person name="Morin E."/>
            <person name="Murat C."/>
            <person name="Sun H."/>
            <person name="Tunlid A."/>
            <person name="Henrissat B."/>
            <person name="Grigoriev I.V."/>
            <person name="Hibbett D.S."/>
            <person name="Martin F."/>
            <person name="Nordberg H.P."/>
            <person name="Cantor M.N."/>
            <person name="Hua S.X."/>
        </authorList>
    </citation>
    <scope>NUCLEOTIDE SEQUENCE [LARGE SCALE GENOMIC DNA]</scope>
    <source>
        <strain evidence="2 3">F 1598</strain>
    </source>
</reference>
<accession>A0A0C3BX99</accession>